<name>A0A840CZW1_9BACT</name>
<accession>A0A840CZW1</accession>
<dbReference type="Proteomes" id="UP000555103">
    <property type="component" value="Unassembled WGS sequence"/>
</dbReference>
<reference evidence="1 2" key="1">
    <citation type="submission" date="2020-08" db="EMBL/GenBank/DDBJ databases">
        <title>Genomic Encyclopedia of Type Strains, Phase IV (KMG-IV): sequencing the most valuable type-strain genomes for metagenomic binning, comparative biology and taxonomic classification.</title>
        <authorList>
            <person name="Goeker M."/>
        </authorList>
    </citation>
    <scope>NUCLEOTIDE SEQUENCE [LARGE SCALE GENOMIC DNA]</scope>
    <source>
        <strain evidence="1 2">DSM 104969</strain>
    </source>
</reference>
<gene>
    <name evidence="1" type="ORF">GGR21_003460</name>
</gene>
<keyword evidence="2" id="KW-1185">Reference proteome</keyword>
<dbReference type="RefSeq" id="WP_183308381.1">
    <property type="nucleotide sequence ID" value="NZ_JACIEP010000014.1"/>
</dbReference>
<dbReference type="EMBL" id="JACIEP010000014">
    <property type="protein sequence ID" value="MBB4037543.1"/>
    <property type="molecule type" value="Genomic_DNA"/>
</dbReference>
<protein>
    <submittedName>
        <fullName evidence="1">Rhamnose utilization protein RhaD (Predicted bifunctional aldolase and dehydrogenase)</fullName>
    </submittedName>
</protein>
<dbReference type="AlphaFoldDB" id="A0A840CZW1"/>
<comment type="caution">
    <text evidence="1">The sequence shown here is derived from an EMBL/GenBank/DDBJ whole genome shotgun (WGS) entry which is preliminary data.</text>
</comment>
<evidence type="ECO:0000313" key="2">
    <source>
        <dbReference type="Proteomes" id="UP000555103"/>
    </source>
</evidence>
<proteinExistence type="predicted"/>
<evidence type="ECO:0000313" key="1">
    <source>
        <dbReference type="EMBL" id="MBB4037543.1"/>
    </source>
</evidence>
<organism evidence="1 2">
    <name type="scientific">Dysgonomonas hofstadii</name>
    <dbReference type="NCBI Taxonomy" id="637886"/>
    <lineage>
        <taxon>Bacteria</taxon>
        <taxon>Pseudomonadati</taxon>
        <taxon>Bacteroidota</taxon>
        <taxon>Bacteroidia</taxon>
        <taxon>Bacteroidales</taxon>
        <taxon>Dysgonomonadaceae</taxon>
        <taxon>Dysgonomonas</taxon>
    </lineage>
</organism>
<sequence>MDAQESTYVKGKGYEGYIFFENHFIFGSIENQKDRYTPTIDDIDEAENILKNSIDAEMEKYCPYPCKPNGEARITKNKIKKYKRQYAGYITNDRDIIIYINLLHDNDIPKDRLKSDIVWVSDGGSNYWQIYVNITKRKLFGMSINGIA</sequence>